<sequence>MICKTQQSIQALTNCQLDLPASRSEEPLPSSLHADYGAPDGDLEAAAIATARLLSGTAGSKSAAAVVASSSGGARGTGTSTRPARRFDEYIWPRSHHPAGRRRHRSEQAAASPEPPNHRAHRPASVARAPDEVTRKTPPRCFQSRPHTSHRTDARLAGAPPHSAVPSFHLLRRERSLALLHLATATLVHLLLRCNRRWRRGRPRTGAGRGAARRQAWRAHNAPRSLKTPAPLRHSIHLPYDPAGDAPPLVPAVSSRLHEQGSPCEATRGHVCPPL</sequence>
<reference evidence="2" key="1">
    <citation type="submission" date="2018-04" db="EMBL/GenBank/DDBJ databases">
        <title>WGS assembly of Panicum hallii.</title>
        <authorList>
            <person name="Lovell J."/>
            <person name="Jenkins J."/>
            <person name="Lowry D."/>
            <person name="Mamidi S."/>
            <person name="Sreedasyam A."/>
            <person name="Weng X."/>
            <person name="Barry K."/>
            <person name="Bonette J."/>
            <person name="Campitelli B."/>
            <person name="Daum C."/>
            <person name="Gordon S."/>
            <person name="Gould B."/>
            <person name="Lipzen A."/>
            <person name="Macqueen A."/>
            <person name="Palacio-Mejia J."/>
            <person name="Plott C."/>
            <person name="Shakirov E."/>
            <person name="Shu S."/>
            <person name="Yoshinaga Y."/>
            <person name="Zane M."/>
            <person name="Rokhsar D."/>
            <person name="Grimwood J."/>
            <person name="Schmutz J."/>
            <person name="Juenger T."/>
        </authorList>
    </citation>
    <scope>NUCLEOTIDE SEQUENCE [LARGE SCALE GENOMIC DNA]</scope>
    <source>
        <strain evidence="2">FIL2</strain>
    </source>
</reference>
<evidence type="ECO:0000256" key="1">
    <source>
        <dbReference type="SAM" id="MobiDB-lite"/>
    </source>
</evidence>
<accession>A0A2T8I1C8</accession>
<dbReference type="EMBL" id="CM008054">
    <property type="protein sequence ID" value="PVH31490.1"/>
    <property type="molecule type" value="Genomic_DNA"/>
</dbReference>
<feature type="region of interest" description="Disordered" evidence="1">
    <location>
        <begin position="66"/>
        <end position="160"/>
    </location>
</feature>
<proteinExistence type="predicted"/>
<feature type="compositionally biased region" description="Low complexity" evidence="1">
    <location>
        <begin position="66"/>
        <end position="82"/>
    </location>
</feature>
<protein>
    <submittedName>
        <fullName evidence="2">Uncharacterized protein</fullName>
    </submittedName>
</protein>
<feature type="region of interest" description="Disordered" evidence="1">
    <location>
        <begin position="201"/>
        <end position="275"/>
    </location>
</feature>
<feature type="compositionally biased region" description="Basic residues" evidence="1">
    <location>
        <begin position="94"/>
        <end position="105"/>
    </location>
</feature>
<feature type="region of interest" description="Disordered" evidence="1">
    <location>
        <begin position="20"/>
        <end position="39"/>
    </location>
</feature>
<name>A0A2T8I1C8_9POAL</name>
<dbReference type="Gramene" id="PVH31490">
    <property type="protein sequence ID" value="PVH31490"/>
    <property type="gene ID" value="PAHAL_9G158700"/>
</dbReference>
<gene>
    <name evidence="2" type="ORF">PAHAL_9G158700</name>
</gene>
<dbReference type="Proteomes" id="UP000243499">
    <property type="component" value="Chromosome 9"/>
</dbReference>
<organism evidence="2">
    <name type="scientific">Panicum hallii</name>
    <dbReference type="NCBI Taxonomy" id="206008"/>
    <lineage>
        <taxon>Eukaryota</taxon>
        <taxon>Viridiplantae</taxon>
        <taxon>Streptophyta</taxon>
        <taxon>Embryophyta</taxon>
        <taxon>Tracheophyta</taxon>
        <taxon>Spermatophyta</taxon>
        <taxon>Magnoliopsida</taxon>
        <taxon>Liliopsida</taxon>
        <taxon>Poales</taxon>
        <taxon>Poaceae</taxon>
        <taxon>PACMAD clade</taxon>
        <taxon>Panicoideae</taxon>
        <taxon>Panicodae</taxon>
        <taxon>Paniceae</taxon>
        <taxon>Panicinae</taxon>
        <taxon>Panicum</taxon>
        <taxon>Panicum sect. Panicum</taxon>
    </lineage>
</organism>
<evidence type="ECO:0000313" key="2">
    <source>
        <dbReference type="EMBL" id="PVH31490.1"/>
    </source>
</evidence>
<dbReference type="AlphaFoldDB" id="A0A2T8I1C8"/>